<reference evidence="2 3" key="1">
    <citation type="submission" date="2018-07" db="EMBL/GenBank/DDBJ databases">
        <title>Complete genome sequencing of Ornithinimicrobium sp. AMA3305.</title>
        <authorList>
            <person name="Bae J.-W."/>
        </authorList>
    </citation>
    <scope>NUCLEOTIDE SEQUENCE [LARGE SCALE GENOMIC DNA]</scope>
    <source>
        <strain evidence="2 3">AMA3305</strain>
    </source>
</reference>
<keyword evidence="3" id="KW-1185">Reference proteome</keyword>
<dbReference type="Proteomes" id="UP000253790">
    <property type="component" value="Chromosome"/>
</dbReference>
<evidence type="ECO:0000313" key="2">
    <source>
        <dbReference type="EMBL" id="AXH94801.1"/>
    </source>
</evidence>
<sequence>MSEHTSSSTLSEADHQLVRRSAFGAIALVSQAEPGFFATFKESMAGSRALQEAPEDVKELLEQGGFPRPPTGTPEEVRAEVLADLHRVMQVLNAKAPGQARGFRQVVLAAADRVASASDGVAPEEMAVIEEIRHALDTGIAGEPSTGDSAADAPRSDS</sequence>
<protein>
    <submittedName>
        <fullName evidence="2">Uncharacterized protein</fullName>
    </submittedName>
</protein>
<dbReference type="EMBL" id="CP031229">
    <property type="protein sequence ID" value="AXH94801.1"/>
    <property type="molecule type" value="Genomic_DNA"/>
</dbReference>
<evidence type="ECO:0000256" key="1">
    <source>
        <dbReference type="SAM" id="MobiDB-lite"/>
    </source>
</evidence>
<evidence type="ECO:0000313" key="3">
    <source>
        <dbReference type="Proteomes" id="UP000253790"/>
    </source>
</evidence>
<dbReference type="AlphaFoldDB" id="A0A345NIE3"/>
<dbReference type="RefSeq" id="WP_114926570.1">
    <property type="nucleotide sequence ID" value="NZ_CP031229.1"/>
</dbReference>
<organism evidence="2 3">
    <name type="scientific">Ornithinimicrobium avium</name>
    <dbReference type="NCBI Taxonomy" id="2283195"/>
    <lineage>
        <taxon>Bacteria</taxon>
        <taxon>Bacillati</taxon>
        <taxon>Actinomycetota</taxon>
        <taxon>Actinomycetes</taxon>
        <taxon>Micrococcales</taxon>
        <taxon>Ornithinimicrobiaceae</taxon>
        <taxon>Ornithinimicrobium</taxon>
    </lineage>
</organism>
<name>A0A345NIE3_9MICO</name>
<gene>
    <name evidence="2" type="ORF">DV701_00090</name>
</gene>
<dbReference type="OrthoDB" id="4867150at2"/>
<accession>A0A345NIE3</accession>
<feature type="region of interest" description="Disordered" evidence="1">
    <location>
        <begin position="137"/>
        <end position="158"/>
    </location>
</feature>
<dbReference type="KEGG" id="orn:DV701_00090"/>
<proteinExistence type="predicted"/>